<feature type="compositionally biased region" description="Pro residues" evidence="1">
    <location>
        <begin position="278"/>
        <end position="290"/>
    </location>
</feature>
<dbReference type="AlphaFoldDB" id="A0A0K3CBS5"/>
<feature type="compositionally biased region" description="Polar residues" evidence="1">
    <location>
        <begin position="230"/>
        <end position="241"/>
    </location>
</feature>
<feature type="compositionally biased region" description="Polar residues" evidence="1">
    <location>
        <begin position="361"/>
        <end position="379"/>
    </location>
</feature>
<evidence type="ECO:0000313" key="3">
    <source>
        <dbReference type="EMBL" id="PRQ76443.1"/>
    </source>
</evidence>
<feature type="region of interest" description="Disordered" evidence="1">
    <location>
        <begin position="190"/>
        <end position="505"/>
    </location>
</feature>
<evidence type="ECO:0000313" key="4">
    <source>
        <dbReference type="Proteomes" id="UP000199069"/>
    </source>
</evidence>
<gene>
    <name evidence="2" type="primary">FGENESH: predicted gene_3.630</name>
    <name evidence="3" type="ORF">AAT19DRAFT_13465</name>
    <name evidence="2" type="ORF">BN2166_0021790</name>
</gene>
<feature type="compositionally biased region" description="Low complexity" evidence="1">
    <location>
        <begin position="380"/>
        <end position="399"/>
    </location>
</feature>
<dbReference type="OrthoDB" id="2529519at2759"/>
<dbReference type="EMBL" id="CWKI01000003">
    <property type="protein sequence ID" value="CTR06318.1"/>
    <property type="molecule type" value="Genomic_DNA"/>
</dbReference>
<accession>A0A0K3CBS5</accession>
<organism evidence="2 4">
    <name type="scientific">Rhodotorula toruloides</name>
    <name type="common">Yeast</name>
    <name type="synonym">Rhodosporidium toruloides</name>
    <dbReference type="NCBI Taxonomy" id="5286"/>
    <lineage>
        <taxon>Eukaryota</taxon>
        <taxon>Fungi</taxon>
        <taxon>Dikarya</taxon>
        <taxon>Basidiomycota</taxon>
        <taxon>Pucciniomycotina</taxon>
        <taxon>Microbotryomycetes</taxon>
        <taxon>Sporidiobolales</taxon>
        <taxon>Sporidiobolaceae</taxon>
        <taxon>Rhodotorula</taxon>
    </lineage>
</organism>
<evidence type="ECO:0000313" key="2">
    <source>
        <dbReference type="EMBL" id="CTR06318.1"/>
    </source>
</evidence>
<feature type="compositionally biased region" description="Basic and acidic residues" evidence="1">
    <location>
        <begin position="448"/>
        <end position="460"/>
    </location>
</feature>
<name>A0A0K3CBS5_RHOTO</name>
<sequence length="536" mass="57439">MTFPYFDPADFATVSPSASFASASTSSSAASAPWVDASSSPYSSSSAIALQAASSQSSLWTVSSASDNEEQRCLDLLDQLEAEVTKLGGDGQKARKRASRIVGGRIAFPVEQGDVFGEFGGLGAQAFLTAASEAAAYRDLHSTRSTATLRPAHSYASSMRSRRSRRLSFTQTDLADLDIDAILDAYGEDGSLPSISLDRPPSRPHRSPLRGASSYAHLGGYDAYERPGTAHSSHSLPMSRNPTDELFPHRRVAPFPTIQRKKSVASVRSNPRARAPSEAPPPLPHLPPTPHYASSPSGRSNRTFTSFARQSTYSNSSSGSYTPSSPNPSARSVAMRGSLSRDSQYSNSSATSASSYSANSFRWSVATSSTAPSTEYSDNGCSRRGSASGSSSACGGVSSPTTRSAATMGRSPRFVAPVEESEDEQAQHDLPVSRRRPSQAQLRSRQRQQADDEAHQRIDKGGLISWEDFATELDALPPPPPLPRQFLPSAPSCPTPPPASMQQPSNDFYAEQQELAARQKKAHRMRKISLATLRIK</sequence>
<feature type="compositionally biased region" description="Polar residues" evidence="1">
    <location>
        <begin position="294"/>
        <end position="310"/>
    </location>
</feature>
<proteinExistence type="predicted"/>
<keyword evidence="4" id="KW-1185">Reference proteome</keyword>
<dbReference type="Proteomes" id="UP000239560">
    <property type="component" value="Unassembled WGS sequence"/>
</dbReference>
<evidence type="ECO:0000313" key="5">
    <source>
        <dbReference type="Proteomes" id="UP000239560"/>
    </source>
</evidence>
<dbReference type="Proteomes" id="UP000199069">
    <property type="component" value="Unassembled WGS sequence"/>
</dbReference>
<reference evidence="2 4" key="1">
    <citation type="submission" date="2015-07" db="EMBL/GenBank/DDBJ databases">
        <authorList>
            <person name="Cajimat M.N.B."/>
            <person name="Milazzo M.L."/>
            <person name="Fulhorst C.F."/>
        </authorList>
    </citation>
    <scope>NUCLEOTIDE SEQUENCE [LARGE SCALE GENOMIC DNA]</scope>
    <source>
        <strain evidence="2">Single colony</strain>
    </source>
</reference>
<feature type="compositionally biased region" description="Low complexity" evidence="1">
    <location>
        <begin position="311"/>
        <end position="329"/>
    </location>
</feature>
<reference evidence="3 5" key="2">
    <citation type="journal article" date="2018" name="Elife">
        <title>Functional genomics of lipid metabolism in the oleaginous yeast Rhodosporidium toruloides.</title>
        <authorList>
            <person name="Coradetti S.T."/>
            <person name="Pinel D."/>
            <person name="Geiselman G."/>
            <person name="Ito M."/>
            <person name="Mondo S."/>
            <person name="Reilly M.C."/>
            <person name="Cheng Y.F."/>
            <person name="Bauer S."/>
            <person name="Grigoriev I."/>
            <person name="Gladden J.M."/>
            <person name="Simmons B.A."/>
            <person name="Brem R."/>
            <person name="Arkin A.P."/>
            <person name="Skerker J.M."/>
        </authorList>
    </citation>
    <scope>NUCLEOTIDE SEQUENCE [LARGE SCALE GENOMIC DNA]</scope>
    <source>
        <strain evidence="3 5">NBRC 0880</strain>
    </source>
</reference>
<protein>
    <submittedName>
        <fullName evidence="2">Uncharacterized protein</fullName>
    </submittedName>
</protein>
<dbReference type="EMBL" id="LCTV02000003">
    <property type="protein sequence ID" value="PRQ76443.1"/>
    <property type="molecule type" value="Genomic_DNA"/>
</dbReference>
<evidence type="ECO:0000256" key="1">
    <source>
        <dbReference type="SAM" id="MobiDB-lite"/>
    </source>
</evidence>
<feature type="compositionally biased region" description="Low complexity" evidence="1">
    <location>
        <begin position="343"/>
        <end position="360"/>
    </location>
</feature>